<evidence type="ECO:0000259" key="7">
    <source>
        <dbReference type="PROSITE" id="PS50249"/>
    </source>
</evidence>
<organism evidence="8 9">
    <name type="scientific">Thermodesulforhabdus norvegica</name>
    <dbReference type="NCBI Taxonomy" id="39841"/>
    <lineage>
        <taxon>Bacteria</taxon>
        <taxon>Pseudomonadati</taxon>
        <taxon>Thermodesulfobacteriota</taxon>
        <taxon>Syntrophobacteria</taxon>
        <taxon>Syntrophobacterales</taxon>
        <taxon>Thermodesulforhabdaceae</taxon>
        <taxon>Thermodesulforhabdus</taxon>
    </lineage>
</organism>
<keyword evidence="3" id="KW-0378">Hydrolase</keyword>
<comment type="similarity">
    <text evidence="6">Belongs to the UPF0758 family.</text>
</comment>
<dbReference type="GO" id="GO:0006508">
    <property type="term" value="P:proteolysis"/>
    <property type="evidence" value="ECO:0007669"/>
    <property type="project" value="UniProtKB-KW"/>
</dbReference>
<dbReference type="Pfam" id="PF20582">
    <property type="entry name" value="UPF0758_N"/>
    <property type="match status" value="1"/>
</dbReference>
<dbReference type="PROSITE" id="PS50249">
    <property type="entry name" value="MPN"/>
    <property type="match status" value="1"/>
</dbReference>
<dbReference type="InterPro" id="IPR037518">
    <property type="entry name" value="MPN"/>
</dbReference>
<dbReference type="PANTHER" id="PTHR30471">
    <property type="entry name" value="DNA REPAIR PROTEIN RADC"/>
    <property type="match status" value="1"/>
</dbReference>
<dbReference type="EMBL" id="FOUU01000009">
    <property type="protein sequence ID" value="SFM99597.1"/>
    <property type="molecule type" value="Genomic_DNA"/>
</dbReference>
<dbReference type="Gene3D" id="1.10.150.20">
    <property type="entry name" value="5' to 3' exonuclease, C-terminal subdomain"/>
    <property type="match status" value="1"/>
</dbReference>
<evidence type="ECO:0000256" key="4">
    <source>
        <dbReference type="ARBA" id="ARBA00022833"/>
    </source>
</evidence>
<evidence type="ECO:0000256" key="1">
    <source>
        <dbReference type="ARBA" id="ARBA00022670"/>
    </source>
</evidence>
<keyword evidence="1" id="KW-0645">Protease</keyword>
<dbReference type="GO" id="GO:0046872">
    <property type="term" value="F:metal ion binding"/>
    <property type="evidence" value="ECO:0007669"/>
    <property type="project" value="UniProtKB-KW"/>
</dbReference>
<evidence type="ECO:0000256" key="3">
    <source>
        <dbReference type="ARBA" id="ARBA00022801"/>
    </source>
</evidence>
<accession>A0A1I4VEF9</accession>
<dbReference type="Pfam" id="PF04002">
    <property type="entry name" value="RadC"/>
    <property type="match status" value="1"/>
</dbReference>
<dbReference type="PANTHER" id="PTHR30471:SF3">
    <property type="entry name" value="UPF0758 PROTEIN YEES-RELATED"/>
    <property type="match status" value="1"/>
</dbReference>
<proteinExistence type="inferred from homology"/>
<evidence type="ECO:0000256" key="6">
    <source>
        <dbReference type="RuleBase" id="RU003797"/>
    </source>
</evidence>
<sequence length="235" mass="26431">MKGSERNLNVDPNDVAGHRRRLRERFKKSGLDGFQDYEVLELLLTYVIPRKDVKGTAKRLIREFGSLSAVFDAPRELLQSVEGIGPEAALFLSLIPEVISRYGESKKGERPRLTSVQEAVEFLRPRVDRPYESFWIVALNSRNEVIAIELVQKGSVNRVSVIPRMVVESAIKHKATGIILAHNHPGGVVEPSQADINLTKVLFDVLHNLDIALLDHLIITHSGYFSFAERGMLKK</sequence>
<evidence type="ECO:0000313" key="8">
    <source>
        <dbReference type="EMBL" id="SFM99597.1"/>
    </source>
</evidence>
<reference evidence="8 9" key="1">
    <citation type="submission" date="2016-10" db="EMBL/GenBank/DDBJ databases">
        <authorList>
            <person name="de Groot N.N."/>
        </authorList>
    </citation>
    <scope>NUCLEOTIDE SEQUENCE [LARGE SCALE GENOMIC DNA]</scope>
    <source>
        <strain evidence="8 9">DSM 9990</strain>
    </source>
</reference>
<keyword evidence="9" id="KW-1185">Reference proteome</keyword>
<dbReference type="GO" id="GO:0008237">
    <property type="term" value="F:metallopeptidase activity"/>
    <property type="evidence" value="ECO:0007669"/>
    <property type="project" value="UniProtKB-KW"/>
</dbReference>
<feature type="domain" description="MPN" evidence="7">
    <location>
        <begin position="112"/>
        <end position="233"/>
    </location>
</feature>
<dbReference type="OrthoDB" id="9804482at2"/>
<keyword evidence="5" id="KW-0482">Metalloprotease</keyword>
<protein>
    <submittedName>
        <fullName evidence="8">DNA repair protein RadC</fullName>
    </submittedName>
</protein>
<dbReference type="NCBIfam" id="NF000642">
    <property type="entry name" value="PRK00024.1"/>
    <property type="match status" value="1"/>
</dbReference>
<dbReference type="Gene3D" id="3.40.140.10">
    <property type="entry name" value="Cytidine Deaminase, domain 2"/>
    <property type="match status" value="1"/>
</dbReference>
<dbReference type="InterPro" id="IPR025657">
    <property type="entry name" value="RadC_JAB"/>
</dbReference>
<dbReference type="InterPro" id="IPR001405">
    <property type="entry name" value="UPF0758"/>
</dbReference>
<name>A0A1I4VEF9_9BACT</name>
<dbReference type="InterPro" id="IPR046778">
    <property type="entry name" value="UPF0758_N"/>
</dbReference>
<evidence type="ECO:0000256" key="2">
    <source>
        <dbReference type="ARBA" id="ARBA00022723"/>
    </source>
</evidence>
<dbReference type="InterPro" id="IPR010994">
    <property type="entry name" value="RuvA_2-like"/>
</dbReference>
<dbReference type="Proteomes" id="UP000199611">
    <property type="component" value="Unassembled WGS sequence"/>
</dbReference>
<dbReference type="STRING" id="39841.SAMN05660836_02255"/>
<keyword evidence="2" id="KW-0479">Metal-binding</keyword>
<dbReference type="NCBIfam" id="TIGR00608">
    <property type="entry name" value="radc"/>
    <property type="match status" value="1"/>
</dbReference>
<keyword evidence="4" id="KW-0862">Zinc</keyword>
<evidence type="ECO:0000256" key="5">
    <source>
        <dbReference type="ARBA" id="ARBA00023049"/>
    </source>
</evidence>
<dbReference type="AlphaFoldDB" id="A0A1I4VEF9"/>
<dbReference type="SUPFAM" id="SSF47781">
    <property type="entry name" value="RuvA domain 2-like"/>
    <property type="match status" value="1"/>
</dbReference>
<gene>
    <name evidence="8" type="ORF">SAMN05660836_02255</name>
</gene>
<dbReference type="CDD" id="cd08071">
    <property type="entry name" value="MPN_DUF2466"/>
    <property type="match status" value="1"/>
</dbReference>
<dbReference type="RefSeq" id="WP_093395873.1">
    <property type="nucleotide sequence ID" value="NZ_FOUU01000009.1"/>
</dbReference>
<evidence type="ECO:0000313" key="9">
    <source>
        <dbReference type="Proteomes" id="UP000199611"/>
    </source>
</evidence>